<reference evidence="2 3" key="1">
    <citation type="submission" date="2023-03" db="EMBL/GenBank/DDBJ databases">
        <authorList>
            <person name="Kaur S."/>
            <person name="Espinosa-Saiz D."/>
            <person name="Velazquez E."/>
            <person name="Menendez E."/>
            <person name="diCenzo G.C."/>
        </authorList>
    </citation>
    <scope>NUCLEOTIDE SEQUENCE [LARGE SCALE GENOMIC DNA]</scope>
    <source>
        <strain evidence="2 3">LMG 27395</strain>
    </source>
</reference>
<gene>
    <name evidence="2" type="ORF">PYH38_002090</name>
</gene>
<evidence type="ECO:0000313" key="2">
    <source>
        <dbReference type="EMBL" id="WEX80627.1"/>
    </source>
</evidence>
<dbReference type="EMBL" id="CP120370">
    <property type="protein sequence ID" value="WEX80627.1"/>
    <property type="molecule type" value="Genomic_DNA"/>
</dbReference>
<proteinExistence type="predicted"/>
<organism evidence="2 3">
    <name type="scientific">Sinorhizobium numidicum</name>
    <dbReference type="NCBI Taxonomy" id="680248"/>
    <lineage>
        <taxon>Bacteria</taxon>
        <taxon>Pseudomonadati</taxon>
        <taxon>Pseudomonadota</taxon>
        <taxon>Alphaproteobacteria</taxon>
        <taxon>Hyphomicrobiales</taxon>
        <taxon>Rhizobiaceae</taxon>
        <taxon>Sinorhizobium/Ensifer group</taxon>
        <taxon>Sinorhizobium</taxon>
    </lineage>
</organism>
<keyword evidence="3" id="KW-1185">Reference proteome</keyword>
<protein>
    <submittedName>
        <fullName evidence="2">Uncharacterized protein</fullName>
    </submittedName>
</protein>
<accession>A0ABY8CT29</accession>
<sequence length="121" mass="13428">MEANASDRELIEVMRRYFATKAELAALKAQLEAARQAAGAEITTFYDPRHNRTHAGILLRSHDLKREMASLMERAETWARAEIAANQDRLVEASTAEEPSSPDRPTDTPFDAAAASSRLND</sequence>
<evidence type="ECO:0000313" key="3">
    <source>
        <dbReference type="Proteomes" id="UP001235547"/>
    </source>
</evidence>
<evidence type="ECO:0000256" key="1">
    <source>
        <dbReference type="SAM" id="MobiDB-lite"/>
    </source>
</evidence>
<feature type="region of interest" description="Disordered" evidence="1">
    <location>
        <begin position="89"/>
        <end position="121"/>
    </location>
</feature>
<name>A0ABY8CT29_9HYPH</name>
<dbReference type="Proteomes" id="UP001235547">
    <property type="component" value="Chromosome 2"/>
</dbReference>
<dbReference type="RefSeq" id="WP_280731346.1">
    <property type="nucleotide sequence ID" value="NZ_CP120367.1"/>
</dbReference>